<dbReference type="Pfam" id="PF13487">
    <property type="entry name" value="HD_5"/>
    <property type="match status" value="1"/>
</dbReference>
<dbReference type="AlphaFoldDB" id="A0A538UE68"/>
<protein>
    <submittedName>
        <fullName evidence="3">HD domain-containing protein</fullName>
    </submittedName>
</protein>
<accession>A0A538UE68</accession>
<sequence length="520" mass="55658">MTPPSHRPAGEGAPGPADQRCREIGVQVVMRFAATLRIGRTYTPDNHVFKQQIDGLLETLAPLLDDPGEAVLVSLEEDLYLNGVRIPVRKNSIKFQNSALEEFRRRGIAGLRLQAGIKPAELHAFFRLFLQPEVYAGPELLAACLAQGLDHVAPAIHASTEAPEDDFEYDSSLQWVGEAFGSDAAAGDGAVSTGGSGSSGGGGYGGKGSAPRGAARKNYSQAIQGARSLLTTTTLQSGLELRHGKRVVQPLVDGAFADEPVVVGLSSLTHKDEYTYAHAVNVCLVAVTMGKLLEMDRRALADLGVAALLHDVGKSAVVDLIHHPLESFTDEERAAAERHPVEGAILLAHTTTLNQTTLRCMRVALEHHILPDGSGYPKFEGRWPQSVMSRLVAVADCYVSLLGHRSERGAVTTPYDALGLMLGPLRKRFDAAMLWALVQTVGYYPPGQLVLLDDGSTAAVLAPNAADLARPHVRVVISITGDPVPQDHPIEYRPLPKELSIVRPLKAVEYPAAPEPEAAA</sequence>
<comment type="caution">
    <text evidence="3">The sequence shown here is derived from an EMBL/GenBank/DDBJ whole genome shotgun (WGS) entry which is preliminary data.</text>
</comment>
<feature type="domain" description="HD-GYP" evidence="2">
    <location>
        <begin position="253"/>
        <end position="453"/>
    </location>
</feature>
<name>A0A538UE68_UNCEI</name>
<dbReference type="CDD" id="cd00077">
    <property type="entry name" value="HDc"/>
    <property type="match status" value="1"/>
</dbReference>
<dbReference type="PANTHER" id="PTHR43155:SF2">
    <property type="entry name" value="CYCLIC DI-GMP PHOSPHODIESTERASE PA4108"/>
    <property type="match status" value="1"/>
</dbReference>
<dbReference type="InterPro" id="IPR037522">
    <property type="entry name" value="HD_GYP_dom"/>
</dbReference>
<feature type="region of interest" description="Disordered" evidence="1">
    <location>
        <begin position="187"/>
        <end position="213"/>
    </location>
</feature>
<proteinExistence type="predicted"/>
<feature type="compositionally biased region" description="Gly residues" evidence="1">
    <location>
        <begin position="192"/>
        <end position="208"/>
    </location>
</feature>
<evidence type="ECO:0000313" key="3">
    <source>
        <dbReference type="EMBL" id="TMQ74198.1"/>
    </source>
</evidence>
<dbReference type="Gene3D" id="1.10.3210.10">
    <property type="entry name" value="Hypothetical protein af1432"/>
    <property type="match status" value="1"/>
</dbReference>
<dbReference type="Proteomes" id="UP000319771">
    <property type="component" value="Unassembled WGS sequence"/>
</dbReference>
<dbReference type="PROSITE" id="PS51832">
    <property type="entry name" value="HD_GYP"/>
    <property type="match status" value="1"/>
</dbReference>
<gene>
    <name evidence="3" type="ORF">E6K81_00710</name>
</gene>
<reference evidence="3 4" key="1">
    <citation type="journal article" date="2019" name="Nat. Microbiol.">
        <title>Mediterranean grassland soil C-N compound turnover is dependent on rainfall and depth, and is mediated by genomically divergent microorganisms.</title>
        <authorList>
            <person name="Diamond S."/>
            <person name="Andeer P.F."/>
            <person name="Li Z."/>
            <person name="Crits-Christoph A."/>
            <person name="Burstein D."/>
            <person name="Anantharaman K."/>
            <person name="Lane K.R."/>
            <person name="Thomas B.C."/>
            <person name="Pan C."/>
            <person name="Northen T.R."/>
            <person name="Banfield J.F."/>
        </authorList>
    </citation>
    <scope>NUCLEOTIDE SEQUENCE [LARGE SCALE GENOMIC DNA]</scope>
    <source>
        <strain evidence="3">WS_11</strain>
    </source>
</reference>
<evidence type="ECO:0000313" key="4">
    <source>
        <dbReference type="Proteomes" id="UP000319771"/>
    </source>
</evidence>
<dbReference type="SMART" id="SM00471">
    <property type="entry name" value="HDc"/>
    <property type="match status" value="1"/>
</dbReference>
<dbReference type="PANTHER" id="PTHR43155">
    <property type="entry name" value="CYCLIC DI-GMP PHOSPHODIESTERASE PA4108-RELATED"/>
    <property type="match status" value="1"/>
</dbReference>
<evidence type="ECO:0000256" key="1">
    <source>
        <dbReference type="SAM" id="MobiDB-lite"/>
    </source>
</evidence>
<dbReference type="SUPFAM" id="SSF109604">
    <property type="entry name" value="HD-domain/PDEase-like"/>
    <property type="match status" value="1"/>
</dbReference>
<organism evidence="3 4">
    <name type="scientific">Eiseniibacteriota bacterium</name>
    <dbReference type="NCBI Taxonomy" id="2212470"/>
    <lineage>
        <taxon>Bacteria</taxon>
        <taxon>Candidatus Eiseniibacteriota</taxon>
    </lineage>
</organism>
<dbReference type="InterPro" id="IPR003607">
    <property type="entry name" value="HD/PDEase_dom"/>
</dbReference>
<dbReference type="EMBL" id="VBPB01000007">
    <property type="protein sequence ID" value="TMQ74198.1"/>
    <property type="molecule type" value="Genomic_DNA"/>
</dbReference>
<evidence type="ECO:0000259" key="2">
    <source>
        <dbReference type="PROSITE" id="PS51832"/>
    </source>
</evidence>